<accession>A0ABV1BK20</accession>
<protein>
    <submittedName>
        <fullName evidence="1">Uncharacterized protein</fullName>
    </submittedName>
</protein>
<keyword evidence="2" id="KW-1185">Reference proteome</keyword>
<dbReference type="Proteomes" id="UP001496146">
    <property type="component" value="Unassembled WGS sequence"/>
</dbReference>
<organism evidence="1 2">
    <name type="scientific">Faecalibacterium faecis</name>
    <dbReference type="NCBI Taxonomy" id="3133157"/>
    <lineage>
        <taxon>Bacteria</taxon>
        <taxon>Bacillati</taxon>
        <taxon>Bacillota</taxon>
        <taxon>Clostridia</taxon>
        <taxon>Eubacteriales</taxon>
        <taxon>Oscillospiraceae</taxon>
        <taxon>Faecalibacterium</taxon>
    </lineage>
</organism>
<dbReference type="EMBL" id="JBBMEP010000002">
    <property type="protein sequence ID" value="MEQ2376127.1"/>
    <property type="molecule type" value="Genomic_DNA"/>
</dbReference>
<sequence>MDQDGSEHNICSNREGLCPGKEQHGASGWKKIFQHGKEPLRNKDSVSQYCNKKAAVSLILNENVSETLCIFSIDKTNCCRI</sequence>
<dbReference type="RefSeq" id="WP_349137362.1">
    <property type="nucleotide sequence ID" value="NZ_JBBMEP010000002.1"/>
</dbReference>
<evidence type="ECO:0000313" key="2">
    <source>
        <dbReference type="Proteomes" id="UP001496146"/>
    </source>
</evidence>
<name>A0ABV1BK20_9FIRM</name>
<gene>
    <name evidence="1" type="ORF">WMO17_01910</name>
</gene>
<proteinExistence type="predicted"/>
<comment type="caution">
    <text evidence="1">The sequence shown here is derived from an EMBL/GenBank/DDBJ whole genome shotgun (WGS) entry which is preliminary data.</text>
</comment>
<reference evidence="1 2" key="1">
    <citation type="submission" date="2024-03" db="EMBL/GenBank/DDBJ databases">
        <title>Human intestinal bacterial collection.</title>
        <authorList>
            <person name="Pauvert C."/>
            <person name="Hitch T.C.A."/>
            <person name="Clavel T."/>
        </authorList>
    </citation>
    <scope>NUCLEOTIDE SEQUENCE [LARGE SCALE GENOMIC DNA]</scope>
    <source>
        <strain evidence="1 2">CLA-JM-H7-B</strain>
    </source>
</reference>
<evidence type="ECO:0000313" key="1">
    <source>
        <dbReference type="EMBL" id="MEQ2376127.1"/>
    </source>
</evidence>